<dbReference type="SMART" id="SM01012">
    <property type="entry name" value="ANTAR"/>
    <property type="match status" value="1"/>
</dbReference>
<dbReference type="PANTHER" id="PTHR43367:SF1">
    <property type="entry name" value="TWO-COMPONENT RESPONSE REGULATOR-LIKE APRR6-RELATED"/>
    <property type="match status" value="1"/>
</dbReference>
<reference evidence="5" key="1">
    <citation type="submission" date="2016-01" db="EMBL/GenBank/DDBJ databases">
        <title>Draft genome of Chromobacterium sp. F49.</title>
        <authorList>
            <person name="Hong K.W."/>
        </authorList>
    </citation>
    <scope>NUCLEOTIDE SEQUENCE [LARGE SCALE GENOMIC DNA]</scope>
    <source>
        <strain evidence="5">CN10</strain>
    </source>
</reference>
<dbReference type="PROSITE" id="PS50110">
    <property type="entry name" value="RESPONSE_REGULATORY"/>
    <property type="match status" value="1"/>
</dbReference>
<dbReference type="GO" id="GO:0016301">
    <property type="term" value="F:kinase activity"/>
    <property type="evidence" value="ECO:0007669"/>
    <property type="project" value="UniProtKB-KW"/>
</dbReference>
<dbReference type="SUPFAM" id="SSF52172">
    <property type="entry name" value="CheY-like"/>
    <property type="match status" value="1"/>
</dbReference>
<dbReference type="GO" id="GO:0000160">
    <property type="term" value="P:phosphorelay signal transduction system"/>
    <property type="evidence" value="ECO:0007669"/>
    <property type="project" value="InterPro"/>
</dbReference>
<dbReference type="Pfam" id="PF03861">
    <property type="entry name" value="ANTAR"/>
    <property type="match status" value="1"/>
</dbReference>
<dbReference type="Gene3D" id="3.40.50.2300">
    <property type="match status" value="1"/>
</dbReference>
<sequence length="191" mass="20464">MTRVLLIHDTPIHIDRLSAALVAAGCEVVAELGSALSLAAAVARHAPDVIIVDAASPSRDALAGLCAVSAESPRPIVMFTGERDPAVMRAAVRAGVTAYIVDGLAPERLAPVLDVAIARFEEEQRLRAELDAARRQLADRKWIDKAKGLLMAKRGLSEDAAYRLLRKSAMEQGLRVAEVARRLVEASQLLS</sequence>
<keyword evidence="4" id="KW-0808">Transferase</keyword>
<evidence type="ECO:0000313" key="4">
    <source>
        <dbReference type="EMBL" id="KZE32681.1"/>
    </source>
</evidence>
<keyword evidence="4" id="KW-0418">Kinase</keyword>
<dbReference type="SMART" id="SM00448">
    <property type="entry name" value="REC"/>
    <property type="match status" value="1"/>
</dbReference>
<dbReference type="Gene3D" id="1.10.10.10">
    <property type="entry name" value="Winged helix-like DNA-binding domain superfamily/Winged helix DNA-binding domain"/>
    <property type="match status" value="1"/>
</dbReference>
<gene>
    <name evidence="4" type="ORF">AVW16_09825</name>
</gene>
<dbReference type="PIRSF" id="PIRSF036382">
    <property type="entry name" value="RR_antiterm"/>
    <property type="match status" value="1"/>
</dbReference>
<evidence type="ECO:0000259" key="3">
    <source>
        <dbReference type="PROSITE" id="PS50921"/>
    </source>
</evidence>
<dbReference type="InterPro" id="IPR001789">
    <property type="entry name" value="Sig_transdc_resp-reg_receiver"/>
</dbReference>
<evidence type="ECO:0000313" key="5">
    <source>
        <dbReference type="Proteomes" id="UP000076625"/>
    </source>
</evidence>
<comment type="caution">
    <text evidence="4">The sequence shown here is derived from an EMBL/GenBank/DDBJ whole genome shotgun (WGS) entry which is preliminary data.</text>
</comment>
<organism evidence="4 5">
    <name type="scientific">Crenobacter luteus</name>
    <dbReference type="NCBI Taxonomy" id="1452487"/>
    <lineage>
        <taxon>Bacteria</taxon>
        <taxon>Pseudomonadati</taxon>
        <taxon>Pseudomonadota</taxon>
        <taxon>Betaproteobacteria</taxon>
        <taxon>Neisseriales</taxon>
        <taxon>Neisseriaceae</taxon>
        <taxon>Crenobacter</taxon>
    </lineage>
</organism>
<accession>A0A163CKZ6</accession>
<evidence type="ECO:0000259" key="2">
    <source>
        <dbReference type="PROSITE" id="PS50110"/>
    </source>
</evidence>
<dbReference type="InterPro" id="IPR008327">
    <property type="entry name" value="Sig_transdc_resp-reg_antiterm"/>
</dbReference>
<dbReference type="InterPro" id="IPR005561">
    <property type="entry name" value="ANTAR"/>
</dbReference>
<feature type="modified residue" description="4-aspartylphosphate" evidence="1">
    <location>
        <position position="53"/>
    </location>
</feature>
<dbReference type="InterPro" id="IPR036388">
    <property type="entry name" value="WH-like_DNA-bd_sf"/>
</dbReference>
<dbReference type="Proteomes" id="UP000076625">
    <property type="component" value="Unassembled WGS sequence"/>
</dbReference>
<proteinExistence type="predicted"/>
<feature type="domain" description="Response regulatory" evidence="2">
    <location>
        <begin position="3"/>
        <end position="117"/>
    </location>
</feature>
<keyword evidence="5" id="KW-1185">Reference proteome</keyword>
<evidence type="ECO:0000256" key="1">
    <source>
        <dbReference type="PROSITE-ProRule" id="PRU00169"/>
    </source>
</evidence>
<protein>
    <submittedName>
        <fullName evidence="4">Histidine kinase</fullName>
    </submittedName>
</protein>
<dbReference type="PROSITE" id="PS50921">
    <property type="entry name" value="ANTAR"/>
    <property type="match status" value="1"/>
</dbReference>
<dbReference type="InterPro" id="IPR011006">
    <property type="entry name" value="CheY-like_superfamily"/>
</dbReference>
<keyword evidence="1" id="KW-0597">Phosphoprotein</keyword>
<dbReference type="AlphaFoldDB" id="A0A163CKZ6"/>
<dbReference type="GO" id="GO:0003723">
    <property type="term" value="F:RNA binding"/>
    <property type="evidence" value="ECO:0007669"/>
    <property type="project" value="InterPro"/>
</dbReference>
<dbReference type="OrthoDB" id="9782798at2"/>
<name>A0A163CKZ6_9NEIS</name>
<dbReference type="EMBL" id="LQQU01000017">
    <property type="protein sequence ID" value="KZE32681.1"/>
    <property type="molecule type" value="Genomic_DNA"/>
</dbReference>
<dbReference type="PANTHER" id="PTHR43367">
    <property type="match status" value="1"/>
</dbReference>
<dbReference type="STRING" id="1452487.AVW16_09825"/>
<feature type="domain" description="ANTAR" evidence="3">
    <location>
        <begin position="123"/>
        <end position="184"/>
    </location>
</feature>
<dbReference type="Pfam" id="PF00072">
    <property type="entry name" value="Response_reg"/>
    <property type="match status" value="1"/>
</dbReference>
<dbReference type="RefSeq" id="WP_066611516.1">
    <property type="nucleotide sequence ID" value="NZ_LQQU01000017.1"/>
</dbReference>